<dbReference type="InterPro" id="IPR049920">
    <property type="entry name" value="IK1_05631-like"/>
</dbReference>
<feature type="transmembrane region" description="Helical" evidence="1">
    <location>
        <begin position="33"/>
        <end position="51"/>
    </location>
</feature>
<keyword evidence="1" id="KW-0472">Membrane</keyword>
<reference evidence="2" key="1">
    <citation type="journal article" date="2015" name="Antimicrob. Agents Chemother.">
        <title>A Plasmid Bearing the blaCTX-M-15 Gene and Phage P1-Like Sequences from a Sequence Type 11 Klebsiella pneumoniae Isolate.</title>
        <authorList>
            <person name="Shin J."/>
            <person name="Ko K.S."/>
        </authorList>
    </citation>
    <scope>NUCLEOTIDE SEQUENCE</scope>
    <source>
        <strain evidence="2">ST11</strain>
        <plasmid evidence="2">pKP12226</plasmid>
    </source>
</reference>
<dbReference type="EMBL" id="KP453775">
    <property type="protein sequence ID" value="AJS10080.1"/>
    <property type="molecule type" value="Genomic_DNA"/>
</dbReference>
<proteinExistence type="predicted"/>
<feature type="transmembrane region" description="Helical" evidence="1">
    <location>
        <begin position="205"/>
        <end position="224"/>
    </location>
</feature>
<keyword evidence="1" id="KW-0812">Transmembrane</keyword>
<keyword evidence="1" id="KW-1133">Transmembrane helix</keyword>
<accession>A0A0D3RKA1</accession>
<dbReference type="AlphaFoldDB" id="A0A0D3RKA1"/>
<keyword evidence="2" id="KW-0614">Plasmid</keyword>
<feature type="transmembrane region" description="Helical" evidence="1">
    <location>
        <begin position="178"/>
        <end position="199"/>
    </location>
</feature>
<organism evidence="2">
    <name type="scientific">Klebsiella pneumoniae</name>
    <dbReference type="NCBI Taxonomy" id="573"/>
    <lineage>
        <taxon>Bacteria</taxon>
        <taxon>Pseudomonadati</taxon>
        <taxon>Pseudomonadota</taxon>
        <taxon>Gammaproteobacteria</taxon>
        <taxon>Enterobacterales</taxon>
        <taxon>Enterobacteriaceae</taxon>
        <taxon>Klebsiella/Raoultella group</taxon>
        <taxon>Klebsiella</taxon>
        <taxon>Klebsiella pneumoniae complex</taxon>
    </lineage>
</organism>
<name>A0A0D3RKA1_KLEPN</name>
<evidence type="ECO:0000313" key="2">
    <source>
        <dbReference type="EMBL" id="AJS10080.1"/>
    </source>
</evidence>
<geneLocation type="plasmid" evidence="2">
    <name>pKP12226</name>
</geneLocation>
<dbReference type="RefSeq" id="WP_000991832.1">
    <property type="nucleotide sequence ID" value="NZ_CAKNDA010000016.1"/>
</dbReference>
<sequence>MNAIYTNQSTRENMDLLYAQARVYDRVKNWNRLNFLFSIIVPLLLSFVTVYNRSREFVDSELLSSLLGLYGLLVLTFNIVISGHISALRRKAASIQEMYDCRVLGIRRNELKVEEIPRDDIIREAAYFRDSPEKARKRFGEEGWYVSKVYDAPQAVMALLCHGKNLGWDKSLREVLHVFYLSAFIVSPVAMLVYGIVMKSGLNEILFYVVFTLPVIRYFLLQFLDNRSSMKRSEKLKKYVEKELSGIRVSGRAEEEQLAYTLRNIQDEMFTYRASCPPVPNGIQLIMKPKNERIYVDYFETNLKELHLQK</sequence>
<evidence type="ECO:0000256" key="1">
    <source>
        <dbReference type="SAM" id="Phobius"/>
    </source>
</evidence>
<feature type="transmembrane region" description="Helical" evidence="1">
    <location>
        <begin position="63"/>
        <end position="81"/>
    </location>
</feature>
<dbReference type="GeneID" id="75174187"/>
<protein>
    <submittedName>
        <fullName evidence="2">Uncharacterized protein</fullName>
    </submittedName>
</protein>
<dbReference type="Pfam" id="PF18159">
    <property type="entry name" value="S_4TM"/>
    <property type="match status" value="1"/>
</dbReference>